<accession>A0A4R7V2M0</accession>
<name>A0A4R7V2M0_9PSEU</name>
<dbReference type="InterPro" id="IPR015029">
    <property type="entry name" value="PrnB"/>
</dbReference>
<proteinExistence type="predicted"/>
<dbReference type="EMBL" id="SOCP01000015">
    <property type="protein sequence ID" value="TDV43603.1"/>
    <property type="molecule type" value="Genomic_DNA"/>
</dbReference>
<evidence type="ECO:0000313" key="2">
    <source>
        <dbReference type="Proteomes" id="UP000294927"/>
    </source>
</evidence>
<dbReference type="Proteomes" id="UP000294927">
    <property type="component" value="Unassembled WGS sequence"/>
</dbReference>
<gene>
    <name evidence="1" type="ORF">CLV71_11565</name>
</gene>
<evidence type="ECO:0000313" key="1">
    <source>
        <dbReference type="EMBL" id="TDV43603.1"/>
    </source>
</evidence>
<dbReference type="Gene3D" id="1.20.58.480">
    <property type="match status" value="1"/>
</dbReference>
<protein>
    <submittedName>
        <fullName evidence="1">Uncharacterized protein DUF1864</fullName>
    </submittedName>
</protein>
<dbReference type="Pfam" id="PF08933">
    <property type="entry name" value="PrnB"/>
    <property type="match status" value="1"/>
</dbReference>
<keyword evidence="2" id="KW-1185">Reference proteome</keyword>
<comment type="caution">
    <text evidence="1">The sequence shown here is derived from an EMBL/GenBank/DDBJ whole genome shotgun (WGS) entry which is preliminary data.</text>
</comment>
<sequence length="150" mass="16522">MVCGTEYRGANAGDYSAVNEIDLALGLCDLTDPFYQRIVAEKYPYVPPEDQPRLRTPPADLRHRLAPGGPNTDRFLAVCRAHGAAYAFHHHRLVKPFLQAPAATVPPDRLAKLTASGPPLDVVVATLARLVDLCTARSRKHRQDSRLSTR</sequence>
<dbReference type="GO" id="GO:0046872">
    <property type="term" value="F:metal ion binding"/>
    <property type="evidence" value="ECO:0007669"/>
    <property type="project" value="InterPro"/>
</dbReference>
<dbReference type="AlphaFoldDB" id="A0A4R7V2M0"/>
<reference evidence="1 2" key="1">
    <citation type="submission" date="2019-03" db="EMBL/GenBank/DDBJ databases">
        <title>Genomic Encyclopedia of Archaeal and Bacterial Type Strains, Phase II (KMG-II): from individual species to whole genera.</title>
        <authorList>
            <person name="Goeker M."/>
        </authorList>
    </citation>
    <scope>NUCLEOTIDE SEQUENCE [LARGE SCALE GENOMIC DNA]</scope>
    <source>
        <strain evidence="1 2">DSM 45499</strain>
    </source>
</reference>
<dbReference type="GO" id="GO:0020037">
    <property type="term" value="F:heme binding"/>
    <property type="evidence" value="ECO:0007669"/>
    <property type="project" value="InterPro"/>
</dbReference>
<dbReference type="InterPro" id="IPR037217">
    <property type="entry name" value="Trp/Indoleamine_2_3_dOase-like"/>
</dbReference>
<organism evidence="1 2">
    <name type="scientific">Actinophytocola oryzae</name>
    <dbReference type="NCBI Taxonomy" id="502181"/>
    <lineage>
        <taxon>Bacteria</taxon>
        <taxon>Bacillati</taxon>
        <taxon>Actinomycetota</taxon>
        <taxon>Actinomycetes</taxon>
        <taxon>Pseudonocardiales</taxon>
        <taxon>Pseudonocardiaceae</taxon>
    </lineage>
</organism>
<dbReference type="SUPFAM" id="SSF140959">
    <property type="entry name" value="Indolic compounds 2,3-dioxygenase-like"/>
    <property type="match status" value="1"/>
</dbReference>
<dbReference type="GO" id="GO:0019441">
    <property type="term" value="P:L-tryptophan catabolic process to kynurenine"/>
    <property type="evidence" value="ECO:0007669"/>
    <property type="project" value="InterPro"/>
</dbReference>